<sequence length="535" mass="61421">MSVIINVEQSPLTITPSNGEHIYTISSTGYTLQNFKFIIDIYFRPDSINFSGNPQPTARLKVRPNSYGKAIVEVMEIVRTFLKANPRFSGTTYPYLNYVAQENSVITMSDATNTRTLNAFNIYGGNNLSATLPVLWHAEQYVLKIGCEYEDNITNSIISDMDLLASYQPAPINIFPGVDNKLIPSPYLSGATLGSGYTQSPNFFQVDNQSWYYYDLFRNIYRQGDDTTCGPRELLNAAGRIYQTISQDGFVSTMIRRRQHHPDCPIVISFLDGQNDYFNNQTTRVVVRGADLQKQNYTHSAYTANSSVITDNYDIWKNAVFYMPYNITQSGTNVIPQDCQKLCFYLTSGSDMNFSARTSEILEFYMEEPDCINQPIHLLFLNGRGMWDTYTFGKKSTQTFQVDRKEYRQESSLDKSFYSRGAYQRGTTIYDQNANYVIECNSDFMTQADTVIVEEIFNSPEVYIIEGITDLVNPCAAHSINDCQSCLGEIRQYQYLKPVVLDNKELKRFQRQYQKIFQYTFSLRYADVKRYRTQG</sequence>
<proteinExistence type="predicted"/>
<reference evidence="1" key="1">
    <citation type="submission" date="2020-04" db="EMBL/GenBank/DDBJ databases">
        <authorList>
            <person name="Chiriac C."/>
            <person name="Salcher M."/>
            <person name="Ghai R."/>
            <person name="Kavagutti S V."/>
        </authorList>
    </citation>
    <scope>NUCLEOTIDE SEQUENCE</scope>
</reference>
<dbReference type="EMBL" id="LR796395">
    <property type="protein sequence ID" value="CAB4141759.1"/>
    <property type="molecule type" value="Genomic_DNA"/>
</dbReference>
<accession>A0A6J5MDD9</accession>
<name>A0A6J5MDD9_9CAUD</name>
<organism evidence="1">
    <name type="scientific">uncultured Caudovirales phage</name>
    <dbReference type="NCBI Taxonomy" id="2100421"/>
    <lineage>
        <taxon>Viruses</taxon>
        <taxon>Duplodnaviria</taxon>
        <taxon>Heunggongvirae</taxon>
        <taxon>Uroviricota</taxon>
        <taxon>Caudoviricetes</taxon>
        <taxon>Peduoviridae</taxon>
        <taxon>Maltschvirus</taxon>
        <taxon>Maltschvirus maltsch</taxon>
    </lineage>
</organism>
<gene>
    <name evidence="1" type="ORF">UFOVP424_39</name>
</gene>
<evidence type="ECO:0000313" key="1">
    <source>
        <dbReference type="EMBL" id="CAB4141759.1"/>
    </source>
</evidence>
<protein>
    <submittedName>
        <fullName evidence="1">Uncharacterized protein</fullName>
    </submittedName>
</protein>